<gene>
    <name evidence="1" type="ORF">PYW08_001262</name>
</gene>
<comment type="caution">
    <text evidence="1">The sequence shown here is derived from an EMBL/GenBank/DDBJ whole genome shotgun (WGS) entry which is preliminary data.</text>
</comment>
<proteinExistence type="predicted"/>
<reference evidence="1" key="1">
    <citation type="submission" date="2023-03" db="EMBL/GenBank/DDBJ databases">
        <title>Chromosome-level genomes of two armyworms, Mythimna separata and Mythimna loreyi, provide insights into the biosynthesis and reception of sex pheromones.</title>
        <authorList>
            <person name="Zhao H."/>
        </authorList>
    </citation>
    <scope>NUCLEOTIDE SEQUENCE</scope>
    <source>
        <strain evidence="1">BeijingLab</strain>
    </source>
</reference>
<dbReference type="EMBL" id="CM056786">
    <property type="protein sequence ID" value="KAJ8729681.1"/>
    <property type="molecule type" value="Genomic_DNA"/>
</dbReference>
<name>A0ACC2QZT5_9NEOP</name>
<protein>
    <submittedName>
        <fullName evidence="1">Uncharacterized protein</fullName>
    </submittedName>
</protein>
<organism evidence="1 2">
    <name type="scientific">Mythimna loreyi</name>
    <dbReference type="NCBI Taxonomy" id="667449"/>
    <lineage>
        <taxon>Eukaryota</taxon>
        <taxon>Metazoa</taxon>
        <taxon>Ecdysozoa</taxon>
        <taxon>Arthropoda</taxon>
        <taxon>Hexapoda</taxon>
        <taxon>Insecta</taxon>
        <taxon>Pterygota</taxon>
        <taxon>Neoptera</taxon>
        <taxon>Endopterygota</taxon>
        <taxon>Lepidoptera</taxon>
        <taxon>Glossata</taxon>
        <taxon>Ditrysia</taxon>
        <taxon>Noctuoidea</taxon>
        <taxon>Noctuidae</taxon>
        <taxon>Noctuinae</taxon>
        <taxon>Hadenini</taxon>
        <taxon>Mythimna</taxon>
    </lineage>
</organism>
<evidence type="ECO:0000313" key="2">
    <source>
        <dbReference type="Proteomes" id="UP001231649"/>
    </source>
</evidence>
<dbReference type="Proteomes" id="UP001231649">
    <property type="component" value="Chromosome 10"/>
</dbReference>
<accession>A0ACC2QZT5</accession>
<keyword evidence="2" id="KW-1185">Reference proteome</keyword>
<sequence length="631" mass="71744">MPSVMLSAVLEEEPDLYEAFPPHVDPTGITILTDSPPGKKAPLKTFEEIQPLIQQARKRELKLLIRENSWPINSPVRASLWPALCRQHQHGKSMLDGFYWDMVTQVFGTVELPDKPIMLPPFVEATHCLGYHLTRKGRAVADRVVSVLGYACPDITYSPSLYPITAALLHFMPEEECYHCMASLVASKEKMFITQTKLLNEVTWKTVMQIAKKHAKSSAQHLSRLSGAIGPERIYADWQWWILAALPFPHLVRVLDCFFHEGIKVFYRVALAILILFNKHASNQSSDWYAEATKNGVDHAIDKFCRNMPASPTKLLRTAFSIRALSSQYISRVFIKTEMTLKSKQVITGSRLVRSRSSDNLPTSQSQVNIQMMSHTLTIRERMSEETCKQMGSHSPGPRALSMGVFPIQAIRSQILDQSESPRSAHLALWFPFPNAVFKDQQQHASDLRQKLFTLWSWLPVRITMYQPVLLYTTEEHGCSLTTFYVRVEHHEPTLLMIKTCNNEVFGAYCSTRWFERNQKDERGNRQAYFGTGETFLFSLHPLRAKYPWVGCLEDKKEGQSDVRTPHANSLFMAADNTMITIGGGDGQAIWMDENIRFGKTDRCSTFNNPPLCPSGDFEIRVLEVYGFSGA</sequence>
<evidence type="ECO:0000313" key="1">
    <source>
        <dbReference type="EMBL" id="KAJ8729681.1"/>
    </source>
</evidence>